<accession>A0A2P2R232</accession>
<dbReference type="EMBL" id="GGEC01092753">
    <property type="protein sequence ID" value="MBX73237.1"/>
    <property type="molecule type" value="Transcribed_RNA"/>
</dbReference>
<organism evidence="1">
    <name type="scientific">Rhizophora mucronata</name>
    <name type="common">Asiatic mangrove</name>
    <dbReference type="NCBI Taxonomy" id="61149"/>
    <lineage>
        <taxon>Eukaryota</taxon>
        <taxon>Viridiplantae</taxon>
        <taxon>Streptophyta</taxon>
        <taxon>Embryophyta</taxon>
        <taxon>Tracheophyta</taxon>
        <taxon>Spermatophyta</taxon>
        <taxon>Magnoliopsida</taxon>
        <taxon>eudicotyledons</taxon>
        <taxon>Gunneridae</taxon>
        <taxon>Pentapetalae</taxon>
        <taxon>rosids</taxon>
        <taxon>fabids</taxon>
        <taxon>Malpighiales</taxon>
        <taxon>Rhizophoraceae</taxon>
        <taxon>Rhizophora</taxon>
    </lineage>
</organism>
<proteinExistence type="predicted"/>
<dbReference type="AlphaFoldDB" id="A0A2P2R232"/>
<evidence type="ECO:0000313" key="1">
    <source>
        <dbReference type="EMBL" id="MBX73237.1"/>
    </source>
</evidence>
<name>A0A2P2R232_RHIMU</name>
<protein>
    <submittedName>
        <fullName evidence="1">Uncharacterized protein</fullName>
    </submittedName>
</protein>
<reference evidence="1" key="1">
    <citation type="submission" date="2018-02" db="EMBL/GenBank/DDBJ databases">
        <title>Rhizophora mucronata_Transcriptome.</title>
        <authorList>
            <person name="Meera S.P."/>
            <person name="Sreeshan A."/>
            <person name="Augustine A."/>
        </authorList>
    </citation>
    <scope>NUCLEOTIDE SEQUENCE</scope>
    <source>
        <tissue evidence="1">Leaf</tissue>
    </source>
</reference>
<sequence length="22" mass="2668">MFLFPVLFNLALRHFVDKVLTF</sequence>